<dbReference type="Gene3D" id="3.30.420.10">
    <property type="entry name" value="Ribonuclease H-like superfamily/Ribonuclease H"/>
    <property type="match status" value="1"/>
</dbReference>
<gene>
    <name evidence="2" type="ORF">EB241_06230</name>
</gene>
<dbReference type="PANTHER" id="PTHR46889">
    <property type="entry name" value="TRANSPOSASE INSF FOR INSERTION SEQUENCE IS3B-RELATED"/>
    <property type="match status" value="1"/>
</dbReference>
<sequence>MWTGKRRAYLVVVPDLFSRKPVGWAMSFFPDSVLTAKALSMVWEARGKPTNLLYHSDSGSHYTSRNFRLLRRKYQIKQSLTRRENCWETVQWNVF</sequence>
<dbReference type="Proteomes" id="UP000279457">
    <property type="component" value="Unassembled WGS sequence"/>
</dbReference>
<dbReference type="GO" id="GO:0015074">
    <property type="term" value="P:DNA integration"/>
    <property type="evidence" value="ECO:0007669"/>
    <property type="project" value="InterPro"/>
</dbReference>
<dbReference type="AlphaFoldDB" id="A0A3N6SKK7"/>
<protein>
    <recommendedName>
        <fullName evidence="1">Integrase catalytic domain-containing protein</fullName>
    </recommendedName>
</protein>
<dbReference type="GO" id="GO:0003676">
    <property type="term" value="F:nucleic acid binding"/>
    <property type="evidence" value="ECO:0007669"/>
    <property type="project" value="InterPro"/>
</dbReference>
<evidence type="ECO:0000259" key="1">
    <source>
        <dbReference type="Pfam" id="PF00665"/>
    </source>
</evidence>
<dbReference type="InterPro" id="IPR012337">
    <property type="entry name" value="RNaseH-like_sf"/>
</dbReference>
<dbReference type="EMBL" id="RHHM01000003">
    <property type="protein sequence ID" value="RQM39341.1"/>
    <property type="molecule type" value="Genomic_DNA"/>
</dbReference>
<reference evidence="2 3" key="1">
    <citation type="submission" date="2018-10" db="EMBL/GenBank/DDBJ databases">
        <title>Draft genome sequence for the type isolate of Erwinia psidii, agent causal of bacterial blight in guava (Psidium guajava) and wilt and die-back of Eucalyptus spp.</title>
        <authorList>
            <person name="Hermenegildo P.S."/>
            <person name="Santos S.A."/>
            <person name="Guimaraes L.M.S."/>
            <person name="Vidigal P.M.P."/>
            <person name="Pereira I.C."/>
            <person name="Badel J.L."/>
            <person name="Alfenas-Zerbini P."/>
            <person name="Ferreira M.A.S.V."/>
            <person name="Alfenas A.C."/>
        </authorList>
    </citation>
    <scope>NUCLEOTIDE SEQUENCE [LARGE SCALE GENOMIC DNA]</scope>
    <source>
        <strain evidence="2 3">IBSBF 435</strain>
    </source>
</reference>
<proteinExistence type="predicted"/>
<evidence type="ECO:0000313" key="2">
    <source>
        <dbReference type="EMBL" id="RQM39341.1"/>
    </source>
</evidence>
<keyword evidence="3" id="KW-1185">Reference proteome</keyword>
<name>A0A3N6SKK7_9GAMM</name>
<dbReference type="InterPro" id="IPR001584">
    <property type="entry name" value="Integrase_cat-core"/>
</dbReference>
<dbReference type="InterPro" id="IPR050900">
    <property type="entry name" value="Transposase_IS3/IS150/IS904"/>
</dbReference>
<dbReference type="Pfam" id="PF00665">
    <property type="entry name" value="rve"/>
    <property type="match status" value="1"/>
</dbReference>
<comment type="caution">
    <text evidence="2">The sequence shown here is derived from an EMBL/GenBank/DDBJ whole genome shotgun (WGS) entry which is preliminary data.</text>
</comment>
<dbReference type="InterPro" id="IPR036397">
    <property type="entry name" value="RNaseH_sf"/>
</dbReference>
<dbReference type="SUPFAM" id="SSF53098">
    <property type="entry name" value="Ribonuclease H-like"/>
    <property type="match status" value="1"/>
</dbReference>
<evidence type="ECO:0000313" key="3">
    <source>
        <dbReference type="Proteomes" id="UP000279457"/>
    </source>
</evidence>
<organism evidence="2 3">
    <name type="scientific">Erwinia psidii</name>
    <dbReference type="NCBI Taxonomy" id="69224"/>
    <lineage>
        <taxon>Bacteria</taxon>
        <taxon>Pseudomonadati</taxon>
        <taxon>Pseudomonadota</taxon>
        <taxon>Gammaproteobacteria</taxon>
        <taxon>Enterobacterales</taxon>
        <taxon>Erwiniaceae</taxon>
        <taxon>Erwinia</taxon>
    </lineage>
</organism>
<dbReference type="PANTHER" id="PTHR46889:SF4">
    <property type="entry name" value="TRANSPOSASE INSO FOR INSERTION SEQUENCE ELEMENT IS911B-RELATED"/>
    <property type="match status" value="1"/>
</dbReference>
<feature type="domain" description="Integrase catalytic" evidence="1">
    <location>
        <begin position="3"/>
        <end position="86"/>
    </location>
</feature>
<accession>A0A3N6SKK7</accession>